<evidence type="ECO:0000256" key="4">
    <source>
        <dbReference type="ARBA" id="ARBA00022884"/>
    </source>
</evidence>
<feature type="compositionally biased region" description="Polar residues" evidence="6">
    <location>
        <begin position="9"/>
        <end position="32"/>
    </location>
</feature>
<keyword evidence="2" id="KW-0547">Nucleotide-binding</keyword>
<proteinExistence type="predicted"/>
<keyword evidence="10" id="KW-1185">Reference proteome</keyword>
<feature type="compositionally biased region" description="Basic and acidic residues" evidence="6">
    <location>
        <begin position="486"/>
        <end position="496"/>
    </location>
</feature>
<dbReference type="GO" id="GO:0003724">
    <property type="term" value="F:RNA helicase activity"/>
    <property type="evidence" value="ECO:0007669"/>
    <property type="project" value="UniProtKB-EC"/>
</dbReference>
<dbReference type="Proteomes" id="UP000008837">
    <property type="component" value="Unassembled WGS sequence"/>
</dbReference>
<evidence type="ECO:0000259" key="7">
    <source>
        <dbReference type="PROSITE" id="PS51192"/>
    </source>
</evidence>
<dbReference type="PROSITE" id="PS51192">
    <property type="entry name" value="HELICASE_ATP_BIND_1"/>
    <property type="match status" value="1"/>
</dbReference>
<dbReference type="InterPro" id="IPR048333">
    <property type="entry name" value="HA2_WH"/>
</dbReference>
<dbReference type="PANTHER" id="PTHR18934">
    <property type="entry name" value="ATP-DEPENDENT RNA HELICASE"/>
    <property type="match status" value="1"/>
</dbReference>
<gene>
    <name evidence="9" type="ORF">MGL_0880</name>
</gene>
<feature type="compositionally biased region" description="Polar residues" evidence="6">
    <location>
        <begin position="994"/>
        <end position="1003"/>
    </location>
</feature>
<sequence length="1564" mass="174669">MVKKKKPQLKSSVQRGFATTSVPKRETPTTNERTNDAIASGATKQREAAESSHPHSHPDGQMTAVATKMTDSHKSKGPTGGEDAFDPEAEELQALQNIVQQVYPKVEKETQRRGKTIQFQQRFSKTLLPVSMDADVCAETLALTRDGREPITKCEEATFLAEERGADGNKDNGDSDGRMILQNMLGMSMPEESEAKALERALTTWELLLSLGFSREQATLALTYAPNLDIEECVAWLVAQLDVRTYRTLSLNVDAPQEYVAPKAASMDDSIPPMYDGYTFTRAEQSEMGSFADDAEKKKKKNDASKLVSAASLDAETLDAIRRGTETVVTSLNALLDTDDALLDVIEHPIEAWCTARIVAMQVDKDRSRRRKMLGGTPDDELAQLVAEAEAQRQLDRLAARTKDVMQQSEIQPQFHRTLATQRFRERMRQREAEEAEKMAAIQREEEAKRQRRSDIEQLDEQTSAGRGDEVANANRYEPSGTDTDADAHGDAKDNAPDPADDDEAGALGDSAGLFEQPDEPGSSGATGDVSVRLRDIPAQSTQRSPRSLLTDVLKAVDPYAQHKFTLVSGKSAVRSQLQIQWNASGGRPPLVDTIKLTKEGCATRALADDYVATIALNCFGRERQVQRHLSKGFRDIWDELEQMRMEQKHAFLRDEVLHVQHLLEHRNRAMRVPETEQALKRDSRRAQPESEPASTPSVRRSRTREAQPQLAEMWAHRASSKAYELMLRGRQDLPIYQARDTILQSVATSQVVVLSGETGCGKSTQLPAYLMEDCLARGEPCKIYVTEPRRISAISLAERVSQEMGEAPRSVGSSESLVGYAIRLESQIGANARLIYATTGIVLRMLESSVLDDVTHIIVDEVHERSIESDFLLIVLKTLMHERPDLKIVLMSATLDAERISAYFGGCPTLAVPGRTFPVDVHYLEDVLELCDDYTLDLNSPYARQTEKLNKVEVQEDVDGDLVDGEEDDGDSHDNEDKAASERKKLDDAGAVSQVNGTTNGPTPRYSAKTIDTLLHLNEHKINYELLTALLERICTEPKYASFSRAILVFLPGMGEIRECLRHLTELRRFQTECQVHVLHSSVATEEQSAAFLPPPEGQRKIVLATNIAETGITIPDITCVVDSGRHREMRYDEKRKISRLVDCFIARSNAKQRRGRAGRVQHGICFHLFTRKRHDDYMDPHPVPEMLRLSLQELALQLKVMPLRIGTSIENALAQALDPPLAVNVQRAVASLVEVEALTPNEDITPLGRHLCHMPLDVHLAKFLLVSVLLGCVDAALSIAAVLNAKSPFLKSMGRETGRGRSAFQTHDSDFMAFAQMFHAWRAAVGRHQGQSFCTAHSLSADVLYQIEELRQQYFAYLVDTGFVRVEASVRNDLARRRARHGRPKLMSIPEHLDVYGQSAPVVTLALVTAMYPKLLQVDENTQQMRTLLNNQPALVHPSSVNARRALGTTSTHFVLYHAIVYSFRLYAWETAVVDDRMVLLIGGEAEFKHTSRSMYIDHNRVRMTTYDAPSLVALRVLRTQLRELFQASFRSPGRPWTRTQHRMMELVLKSLGVPVKPPLST</sequence>
<name>A8PVI7_MALGO</name>
<feature type="compositionally biased region" description="Basic and acidic residues" evidence="6">
    <location>
        <begin position="671"/>
        <end position="689"/>
    </location>
</feature>
<keyword evidence="3" id="KW-0067">ATP-binding</keyword>
<dbReference type="SMART" id="SM00847">
    <property type="entry name" value="HA2"/>
    <property type="match status" value="1"/>
</dbReference>
<dbReference type="CDD" id="cd18791">
    <property type="entry name" value="SF2_C_RHA"/>
    <property type="match status" value="1"/>
</dbReference>
<dbReference type="SMART" id="SM00487">
    <property type="entry name" value="DEXDc"/>
    <property type="match status" value="1"/>
</dbReference>
<feature type="compositionally biased region" description="Basic and acidic residues" evidence="6">
    <location>
        <begin position="973"/>
        <end position="989"/>
    </location>
</feature>
<evidence type="ECO:0000256" key="3">
    <source>
        <dbReference type="ARBA" id="ARBA00022840"/>
    </source>
</evidence>
<evidence type="ECO:0000313" key="9">
    <source>
        <dbReference type="EMBL" id="EDP44398.1"/>
    </source>
</evidence>
<feature type="compositionally biased region" description="Basic and acidic residues" evidence="6">
    <location>
        <begin position="444"/>
        <end position="456"/>
    </location>
</feature>
<dbReference type="PROSITE" id="PS51194">
    <property type="entry name" value="HELICASE_CTER"/>
    <property type="match status" value="1"/>
</dbReference>
<accession>A8PVI7</accession>
<dbReference type="GO" id="GO:0005524">
    <property type="term" value="F:ATP binding"/>
    <property type="evidence" value="ECO:0007669"/>
    <property type="project" value="UniProtKB-KW"/>
</dbReference>
<feature type="region of interest" description="Disordered" evidence="6">
    <location>
        <begin position="671"/>
        <end position="708"/>
    </location>
</feature>
<evidence type="ECO:0000256" key="5">
    <source>
        <dbReference type="ARBA" id="ARBA00047984"/>
    </source>
</evidence>
<feature type="region of interest" description="Disordered" evidence="6">
    <location>
        <begin position="1"/>
        <end position="85"/>
    </location>
</feature>
<comment type="caution">
    <text evidence="9">The sequence shown here is derived from an EMBL/GenBank/DDBJ whole genome shotgun (WGS) entry which is preliminary data.</text>
</comment>
<evidence type="ECO:0000256" key="2">
    <source>
        <dbReference type="ARBA" id="ARBA00022741"/>
    </source>
</evidence>
<keyword evidence="4" id="KW-0694">RNA-binding</keyword>
<feature type="domain" description="Helicase C-terminal" evidence="8">
    <location>
        <begin position="1027"/>
        <end position="1204"/>
    </location>
</feature>
<reference evidence="9 10" key="1">
    <citation type="journal article" date="2007" name="Proc. Natl. Acad. Sci. U.S.A.">
        <title>Dandruff-associated Malassezia genomes reveal convergent and divergent virulence traits shared with plant and human fungal pathogens.</title>
        <authorList>
            <person name="Xu J."/>
            <person name="Saunders C.W."/>
            <person name="Hu P."/>
            <person name="Grant R.A."/>
            <person name="Boekhout T."/>
            <person name="Kuramae E.E."/>
            <person name="Kronstad J.W."/>
            <person name="Deangelis Y.M."/>
            <person name="Reeder N.L."/>
            <person name="Johnstone K.R."/>
            <person name="Leland M."/>
            <person name="Fieno A.M."/>
            <person name="Begley W.M."/>
            <person name="Sun Y."/>
            <person name="Lacey M.P."/>
            <person name="Chaudhary T."/>
            <person name="Keough T."/>
            <person name="Chu L."/>
            <person name="Sears R."/>
            <person name="Yuan B."/>
            <person name="Dawson T.L.Jr."/>
        </authorList>
    </citation>
    <scope>NUCLEOTIDE SEQUENCE [LARGE SCALE GENOMIC DNA]</scope>
    <source>
        <strain evidence="10">ATCC MYA-4612 / CBS 7966</strain>
    </source>
</reference>
<evidence type="ECO:0000256" key="6">
    <source>
        <dbReference type="SAM" id="MobiDB-lite"/>
    </source>
</evidence>
<dbReference type="FunCoup" id="A8PVI7">
    <property type="interactions" value="342"/>
</dbReference>
<dbReference type="InterPro" id="IPR011545">
    <property type="entry name" value="DEAD/DEAH_box_helicase_dom"/>
</dbReference>
<evidence type="ECO:0000313" key="10">
    <source>
        <dbReference type="Proteomes" id="UP000008837"/>
    </source>
</evidence>
<feature type="region of interest" description="Disordered" evidence="6">
    <location>
        <begin position="444"/>
        <end position="531"/>
    </location>
</feature>
<dbReference type="FunFam" id="3.40.50.300:FF:000500">
    <property type="entry name" value="ATP-dependent RNA helicase DHX29"/>
    <property type="match status" value="1"/>
</dbReference>
<dbReference type="InterPro" id="IPR027417">
    <property type="entry name" value="P-loop_NTPase"/>
</dbReference>
<dbReference type="EC" id="3.6.4.13" evidence="1"/>
<dbReference type="SUPFAM" id="SSF46934">
    <property type="entry name" value="UBA-like"/>
    <property type="match status" value="1"/>
</dbReference>
<dbReference type="CDD" id="cd17917">
    <property type="entry name" value="DEXHc_RHA-like"/>
    <property type="match status" value="1"/>
</dbReference>
<dbReference type="InterPro" id="IPR014001">
    <property type="entry name" value="Helicase_ATP-bd"/>
</dbReference>
<dbReference type="Gene3D" id="3.40.50.300">
    <property type="entry name" value="P-loop containing nucleotide triphosphate hydrolases"/>
    <property type="match status" value="2"/>
</dbReference>
<dbReference type="Pfam" id="PF00271">
    <property type="entry name" value="Helicase_C"/>
    <property type="match status" value="1"/>
</dbReference>
<dbReference type="EMBL" id="AAYY01000003">
    <property type="protein sequence ID" value="EDP44398.1"/>
    <property type="molecule type" value="Genomic_DNA"/>
</dbReference>
<feature type="region of interest" description="Disordered" evidence="6">
    <location>
        <begin position="956"/>
        <end position="1005"/>
    </location>
</feature>
<dbReference type="InterPro" id="IPR011709">
    <property type="entry name" value="DEAD-box_helicase_OB_fold"/>
</dbReference>
<evidence type="ECO:0000259" key="8">
    <source>
        <dbReference type="PROSITE" id="PS51194"/>
    </source>
</evidence>
<comment type="catalytic activity">
    <reaction evidence="5">
        <text>ATP + H2O = ADP + phosphate + H(+)</text>
        <dbReference type="Rhea" id="RHEA:13065"/>
        <dbReference type="ChEBI" id="CHEBI:15377"/>
        <dbReference type="ChEBI" id="CHEBI:15378"/>
        <dbReference type="ChEBI" id="CHEBI:30616"/>
        <dbReference type="ChEBI" id="CHEBI:43474"/>
        <dbReference type="ChEBI" id="CHEBI:456216"/>
        <dbReference type="EC" id="3.6.4.13"/>
    </reaction>
</comment>
<feature type="compositionally biased region" description="Acidic residues" evidence="6">
    <location>
        <begin position="956"/>
        <end position="972"/>
    </location>
</feature>
<dbReference type="InterPro" id="IPR001650">
    <property type="entry name" value="Helicase_C-like"/>
</dbReference>
<dbReference type="SUPFAM" id="SSF52540">
    <property type="entry name" value="P-loop containing nucleoside triphosphate hydrolases"/>
    <property type="match status" value="1"/>
</dbReference>
<dbReference type="Pfam" id="PF07717">
    <property type="entry name" value="OB_NTP_bind"/>
    <property type="match status" value="1"/>
</dbReference>
<dbReference type="KEGG" id="mgl:MGL_0880"/>
<dbReference type="PANTHER" id="PTHR18934:SF145">
    <property type="entry name" value="ATP-DEPENDENT RNA HELICASE DHX57-RELATED"/>
    <property type="match status" value="1"/>
</dbReference>
<dbReference type="Pfam" id="PF04408">
    <property type="entry name" value="WHD_HA2"/>
    <property type="match status" value="1"/>
</dbReference>
<dbReference type="OMA" id="ERISAYF"/>
<dbReference type="VEuPathDB" id="FungiDB:MGL_0880"/>
<organism evidence="9 10">
    <name type="scientific">Malassezia globosa (strain ATCC MYA-4612 / CBS 7966)</name>
    <name type="common">Dandruff-associated fungus</name>
    <dbReference type="NCBI Taxonomy" id="425265"/>
    <lineage>
        <taxon>Eukaryota</taxon>
        <taxon>Fungi</taxon>
        <taxon>Dikarya</taxon>
        <taxon>Basidiomycota</taxon>
        <taxon>Ustilaginomycotina</taxon>
        <taxon>Malasseziomycetes</taxon>
        <taxon>Malasseziales</taxon>
        <taxon>Malasseziaceae</taxon>
        <taxon>Malassezia</taxon>
    </lineage>
</organism>
<dbReference type="Pfam" id="PF00270">
    <property type="entry name" value="DEAD"/>
    <property type="match status" value="1"/>
</dbReference>
<dbReference type="Gene3D" id="1.20.120.1080">
    <property type="match status" value="1"/>
</dbReference>
<feature type="domain" description="Helicase ATP-binding" evidence="7">
    <location>
        <begin position="744"/>
        <end position="914"/>
    </location>
</feature>
<dbReference type="RefSeq" id="XP_001731612.1">
    <property type="nucleotide sequence ID" value="XM_001731560.1"/>
</dbReference>
<dbReference type="GeneID" id="5855918"/>
<dbReference type="SMART" id="SM00490">
    <property type="entry name" value="HELICc"/>
    <property type="match status" value="1"/>
</dbReference>
<dbReference type="GO" id="GO:0003723">
    <property type="term" value="F:RNA binding"/>
    <property type="evidence" value="ECO:0007669"/>
    <property type="project" value="UniProtKB-KW"/>
</dbReference>
<dbReference type="InterPro" id="IPR009060">
    <property type="entry name" value="UBA-like_sf"/>
</dbReference>
<dbReference type="InterPro" id="IPR007502">
    <property type="entry name" value="Helicase-assoc_dom"/>
</dbReference>
<dbReference type="Pfam" id="PF21010">
    <property type="entry name" value="HA2_C"/>
    <property type="match status" value="1"/>
</dbReference>
<protein>
    <recommendedName>
        <fullName evidence="1">RNA helicase</fullName>
        <ecNumber evidence="1">3.6.4.13</ecNumber>
    </recommendedName>
</protein>
<dbReference type="InParanoid" id="A8PVI7"/>
<feature type="compositionally biased region" description="Basic and acidic residues" evidence="6">
    <location>
        <begin position="44"/>
        <end position="58"/>
    </location>
</feature>
<dbReference type="STRING" id="425265.A8PVI7"/>
<evidence type="ECO:0000256" key="1">
    <source>
        <dbReference type="ARBA" id="ARBA00012552"/>
    </source>
</evidence>
<dbReference type="FunFam" id="3.40.50.300:FF:000819">
    <property type="entry name" value="ATP dependent RNA helicase, putative"/>
    <property type="match status" value="1"/>
</dbReference>
<dbReference type="OrthoDB" id="5600252at2759"/>